<dbReference type="Gene3D" id="6.10.340.10">
    <property type="match status" value="1"/>
</dbReference>
<dbReference type="PANTHER" id="PTHR32089:SF112">
    <property type="entry name" value="LYSOZYME-LIKE PROTEIN-RELATED"/>
    <property type="match status" value="1"/>
</dbReference>
<dbReference type="PROSITE" id="PS50111">
    <property type="entry name" value="CHEMOTAXIS_TRANSDUC_2"/>
    <property type="match status" value="1"/>
</dbReference>
<dbReference type="Pfam" id="PF08376">
    <property type="entry name" value="NIT"/>
    <property type="match status" value="1"/>
</dbReference>
<dbReference type="InterPro" id="IPR004089">
    <property type="entry name" value="MCPsignal_dom"/>
</dbReference>
<dbReference type="InterPro" id="IPR000727">
    <property type="entry name" value="T_SNARE_dom"/>
</dbReference>
<gene>
    <name evidence="10" type="ORF">A6A04_05200</name>
</gene>
<keyword evidence="3 5" id="KW-0807">Transducer</keyword>
<evidence type="ECO:0000256" key="3">
    <source>
        <dbReference type="ARBA" id="ARBA00023224"/>
    </source>
</evidence>
<evidence type="ECO:0000313" key="11">
    <source>
        <dbReference type="Proteomes" id="UP000078428"/>
    </source>
</evidence>
<protein>
    <submittedName>
        <fullName evidence="10">Chemotaxis protein</fullName>
    </submittedName>
</protein>
<evidence type="ECO:0000256" key="4">
    <source>
        <dbReference type="ARBA" id="ARBA00029447"/>
    </source>
</evidence>
<dbReference type="EMBL" id="LWQT01000077">
    <property type="protein sequence ID" value="OAN48152.1"/>
    <property type="molecule type" value="Genomic_DNA"/>
</dbReference>
<feature type="domain" description="Methyl-accepting transducer" evidence="7">
    <location>
        <begin position="429"/>
        <end position="665"/>
    </location>
</feature>
<comment type="caution">
    <text evidence="10">The sequence shown here is derived from an EMBL/GenBank/DDBJ whole genome shotgun (WGS) entry which is preliminary data.</text>
</comment>
<dbReference type="CDD" id="cd06225">
    <property type="entry name" value="HAMP"/>
    <property type="match status" value="1"/>
</dbReference>
<feature type="transmembrane region" description="Helical" evidence="6">
    <location>
        <begin position="313"/>
        <end position="335"/>
    </location>
</feature>
<proteinExistence type="inferred from homology"/>
<dbReference type="GO" id="GO:0005886">
    <property type="term" value="C:plasma membrane"/>
    <property type="evidence" value="ECO:0007669"/>
    <property type="project" value="UniProtKB-SubCell"/>
</dbReference>
<evidence type="ECO:0000259" key="9">
    <source>
        <dbReference type="PROSITE" id="PS50885"/>
    </source>
</evidence>
<name>A0A178MHG5_9PROT</name>
<feature type="domain" description="T-SNARE coiled-coil homology" evidence="8">
    <location>
        <begin position="581"/>
        <end position="643"/>
    </location>
</feature>
<evidence type="ECO:0000259" key="7">
    <source>
        <dbReference type="PROSITE" id="PS50111"/>
    </source>
</evidence>
<evidence type="ECO:0000256" key="5">
    <source>
        <dbReference type="PROSITE-ProRule" id="PRU00284"/>
    </source>
</evidence>
<keyword evidence="6" id="KW-1133">Transmembrane helix</keyword>
<keyword evidence="2" id="KW-0997">Cell inner membrane</keyword>
<dbReference type="Proteomes" id="UP000078428">
    <property type="component" value="Unassembled WGS sequence"/>
</dbReference>
<evidence type="ECO:0000256" key="6">
    <source>
        <dbReference type="SAM" id="Phobius"/>
    </source>
</evidence>
<keyword evidence="11" id="KW-1185">Reference proteome</keyword>
<dbReference type="SMART" id="SM00304">
    <property type="entry name" value="HAMP"/>
    <property type="match status" value="1"/>
</dbReference>
<dbReference type="SMART" id="SM00283">
    <property type="entry name" value="MA"/>
    <property type="match status" value="1"/>
</dbReference>
<comment type="subcellular location">
    <subcellularLocation>
        <location evidence="1">Cell inner membrane</location>
        <topology evidence="1">Multi-pass membrane protein</topology>
    </subcellularLocation>
</comment>
<feature type="domain" description="HAMP" evidence="9">
    <location>
        <begin position="336"/>
        <end position="389"/>
    </location>
</feature>
<dbReference type="PANTHER" id="PTHR32089">
    <property type="entry name" value="METHYL-ACCEPTING CHEMOTAXIS PROTEIN MCPB"/>
    <property type="match status" value="1"/>
</dbReference>
<dbReference type="PROSITE" id="PS50192">
    <property type="entry name" value="T_SNARE"/>
    <property type="match status" value="1"/>
</dbReference>
<organism evidence="10 11">
    <name type="scientific">Paramagnetospirillum marisnigri</name>
    <dbReference type="NCBI Taxonomy" id="1285242"/>
    <lineage>
        <taxon>Bacteria</taxon>
        <taxon>Pseudomonadati</taxon>
        <taxon>Pseudomonadota</taxon>
        <taxon>Alphaproteobacteria</taxon>
        <taxon>Rhodospirillales</taxon>
        <taxon>Magnetospirillaceae</taxon>
        <taxon>Paramagnetospirillum</taxon>
    </lineage>
</organism>
<dbReference type="InterPro" id="IPR013587">
    <property type="entry name" value="Nitrate/nitrite_sensing"/>
</dbReference>
<dbReference type="OrthoDB" id="2489132at2"/>
<evidence type="ECO:0000256" key="1">
    <source>
        <dbReference type="ARBA" id="ARBA00004429"/>
    </source>
</evidence>
<reference evidence="10 11" key="1">
    <citation type="submission" date="2016-04" db="EMBL/GenBank/DDBJ databases">
        <title>Draft genome sequence of freshwater magnetotactic bacteria Magnetospirillum marisnigri SP-1 and Magnetospirillum moscoviense BB-1.</title>
        <authorList>
            <person name="Koziaeva V."/>
            <person name="Dziuba M.V."/>
            <person name="Ivanov T.M."/>
            <person name="Kuznetsov B."/>
            <person name="Grouzdev D.S."/>
        </authorList>
    </citation>
    <scope>NUCLEOTIDE SEQUENCE [LARGE SCALE GENOMIC DNA]</scope>
    <source>
        <strain evidence="10 11">SP-1</strain>
    </source>
</reference>
<dbReference type="SUPFAM" id="SSF58104">
    <property type="entry name" value="Methyl-accepting chemotaxis protein (MCP) signaling domain"/>
    <property type="match status" value="1"/>
</dbReference>
<dbReference type="Gene3D" id="1.10.287.950">
    <property type="entry name" value="Methyl-accepting chemotaxis protein"/>
    <property type="match status" value="1"/>
</dbReference>
<comment type="similarity">
    <text evidence="4">Belongs to the methyl-accepting chemotaxis (MCP) protein family.</text>
</comment>
<evidence type="ECO:0000256" key="2">
    <source>
        <dbReference type="ARBA" id="ARBA00022519"/>
    </source>
</evidence>
<dbReference type="InterPro" id="IPR003660">
    <property type="entry name" value="HAMP_dom"/>
</dbReference>
<sequence>MHSLLRNLRLSSRIGLAILLPVLGMLVFSGIGLTEKIGFAQKMEQLEDLAALGPTIGTLVHELQKERGMSVGFVGSKGAKFGDRLPGQRKESDLRLGALTSALRKFDSPETGAGLKAAITAATAGLETLAARRSAVDGLGLSQAETAAYYTATIGKLLAVVEQMAVMGSDVRLSKAITAYTQLLHGKERAGQERATASGGFGGKKFEAAIHRRFTQLIAQQDTYFATYAIYANDDQRQALTTALADPITKEVDRMRTIAMDSPFTGSTGEVEAPVWFDTITKKIDLLKAVEDKVASELIALAGSIRAETERALTTYLIATVVLLAAGIGIAWMIAADISGPLSKIITGMKILSKGDLDHEIEGGDRHDEIGDMARAVETFRQGLLRAEDLTRQQKAEQEAKDRRAKVIDGILGQFNFEVAEVLETMAASATELEATSQTMSATAEETSNQATVVAAAVEEMAVNMRTVASAADHLSASVEAINHRVADSVHIAESARHRAQETNVSVRGLSHAVTKIGEVVTLINDIAAQTNLLALNATIEAARAGDAGKGFAVVANEVKNLANQTARATDEITAQINSVQNETRAAVNAITEITGIIEQMSELSSGISSSVSEQDAATSEIANNVSQVSQGVDEVSSNVVGVNQAAGETGHAASDVLEAARTVAERATTLRQQVDTFLSNIRAA</sequence>
<dbReference type="GO" id="GO:0007165">
    <property type="term" value="P:signal transduction"/>
    <property type="evidence" value="ECO:0007669"/>
    <property type="project" value="UniProtKB-KW"/>
</dbReference>
<dbReference type="PROSITE" id="PS50885">
    <property type="entry name" value="HAMP"/>
    <property type="match status" value="1"/>
</dbReference>
<feature type="transmembrane region" description="Helical" evidence="6">
    <location>
        <begin position="14"/>
        <end position="33"/>
    </location>
</feature>
<keyword evidence="6" id="KW-0472">Membrane</keyword>
<accession>A0A178MHG5</accession>
<dbReference type="Pfam" id="PF00015">
    <property type="entry name" value="MCPsignal"/>
    <property type="match status" value="1"/>
</dbReference>
<evidence type="ECO:0000259" key="8">
    <source>
        <dbReference type="PROSITE" id="PS50192"/>
    </source>
</evidence>
<evidence type="ECO:0000313" key="10">
    <source>
        <dbReference type="EMBL" id="OAN48152.1"/>
    </source>
</evidence>
<dbReference type="AlphaFoldDB" id="A0A178MHG5"/>
<keyword evidence="2" id="KW-1003">Cell membrane</keyword>
<dbReference type="STRING" id="1285242.A6A04_05200"/>
<dbReference type="Pfam" id="PF00672">
    <property type="entry name" value="HAMP"/>
    <property type="match status" value="1"/>
</dbReference>
<keyword evidence="6" id="KW-0812">Transmembrane</keyword>